<dbReference type="EMBL" id="CACVAT010000546">
    <property type="protein sequence ID" value="CAA6829774.1"/>
    <property type="molecule type" value="Genomic_DNA"/>
</dbReference>
<sequence>MADLGGSRFRLNGLLLLVICGLAIFAWWFSAQKQSGPERLFMGDYESINLLTVDRPERSAGAKKILFEKKEKHWLMVAPYLHKADPMRIRQLLTFLSEPVAATYDSAGRDLAQYGLQSTRLILRFNEQQFILGKLNTVSGNRYVLHENKIKLVSEAVYGLAIGDWESFVLPEALVGD</sequence>
<keyword evidence="1" id="KW-1133">Transmembrane helix</keyword>
<keyword evidence="1" id="KW-0812">Transmembrane</keyword>
<reference evidence="3" key="1">
    <citation type="submission" date="2020-01" db="EMBL/GenBank/DDBJ databases">
        <authorList>
            <person name="Meier V. D."/>
            <person name="Meier V D."/>
        </authorList>
    </citation>
    <scope>NUCLEOTIDE SEQUENCE</scope>
    <source>
        <strain evidence="3">HLG_WM_MAG_09</strain>
    </source>
</reference>
<evidence type="ECO:0000259" key="2">
    <source>
        <dbReference type="Pfam" id="PF14238"/>
    </source>
</evidence>
<evidence type="ECO:0000313" key="3">
    <source>
        <dbReference type="EMBL" id="CAA6829774.1"/>
    </source>
</evidence>
<protein>
    <recommendedName>
        <fullName evidence="2">DUF4340 domain-containing protein</fullName>
    </recommendedName>
</protein>
<feature type="domain" description="DUF4340" evidence="2">
    <location>
        <begin position="74"/>
        <end position="149"/>
    </location>
</feature>
<accession>A0A6S6UI51</accession>
<name>A0A6S6UI51_9GAMM</name>
<organism evidence="3">
    <name type="scientific">uncultured Thiotrichaceae bacterium</name>
    <dbReference type="NCBI Taxonomy" id="298394"/>
    <lineage>
        <taxon>Bacteria</taxon>
        <taxon>Pseudomonadati</taxon>
        <taxon>Pseudomonadota</taxon>
        <taxon>Gammaproteobacteria</taxon>
        <taxon>Thiotrichales</taxon>
        <taxon>Thiotrichaceae</taxon>
        <taxon>environmental samples</taxon>
    </lineage>
</organism>
<dbReference type="AlphaFoldDB" id="A0A6S6UI51"/>
<evidence type="ECO:0000256" key="1">
    <source>
        <dbReference type="SAM" id="Phobius"/>
    </source>
</evidence>
<gene>
    <name evidence="3" type="ORF">HELGO_WM7606</name>
</gene>
<dbReference type="Pfam" id="PF14238">
    <property type="entry name" value="DUF4340"/>
    <property type="match status" value="1"/>
</dbReference>
<dbReference type="InterPro" id="IPR025641">
    <property type="entry name" value="DUF4340"/>
</dbReference>
<proteinExistence type="predicted"/>
<keyword evidence="1" id="KW-0472">Membrane</keyword>
<feature type="transmembrane region" description="Helical" evidence="1">
    <location>
        <begin position="12"/>
        <end position="30"/>
    </location>
</feature>